<dbReference type="AlphaFoldDB" id="A0A0D0DVN2"/>
<evidence type="ECO:0000313" key="3">
    <source>
        <dbReference type="Proteomes" id="UP000054538"/>
    </source>
</evidence>
<dbReference type="GO" id="GO:0003723">
    <property type="term" value="F:RNA binding"/>
    <property type="evidence" value="ECO:0007669"/>
    <property type="project" value="InterPro"/>
</dbReference>
<keyword evidence="3" id="KW-1185">Reference proteome</keyword>
<feature type="compositionally biased region" description="Basic and acidic residues" evidence="1">
    <location>
        <begin position="428"/>
        <end position="445"/>
    </location>
</feature>
<dbReference type="Proteomes" id="UP000054538">
    <property type="component" value="Unassembled WGS sequence"/>
</dbReference>
<evidence type="ECO:0000313" key="2">
    <source>
        <dbReference type="EMBL" id="KIK98978.1"/>
    </source>
</evidence>
<accession>A0A0D0DVN2</accession>
<dbReference type="PANTHER" id="PTHR23105">
    <property type="entry name" value="RIBOSOMAL PROTEIN L7AE FAMILY MEMBER"/>
    <property type="match status" value="1"/>
</dbReference>
<dbReference type="InterPro" id="IPR023674">
    <property type="entry name" value="Ribosomal_uL1-like"/>
</dbReference>
<feature type="region of interest" description="Disordered" evidence="1">
    <location>
        <begin position="409"/>
        <end position="469"/>
    </location>
</feature>
<feature type="compositionally biased region" description="Acidic residues" evidence="1">
    <location>
        <begin position="259"/>
        <end position="274"/>
    </location>
</feature>
<evidence type="ECO:0008006" key="4">
    <source>
        <dbReference type="Google" id="ProtNLM"/>
    </source>
</evidence>
<reference evidence="3" key="2">
    <citation type="submission" date="2015-01" db="EMBL/GenBank/DDBJ databases">
        <title>Evolutionary Origins and Diversification of the Mycorrhizal Mutualists.</title>
        <authorList>
            <consortium name="DOE Joint Genome Institute"/>
            <consortium name="Mycorrhizal Genomics Consortium"/>
            <person name="Kohler A."/>
            <person name="Kuo A."/>
            <person name="Nagy L.G."/>
            <person name="Floudas D."/>
            <person name="Copeland A."/>
            <person name="Barry K.W."/>
            <person name="Cichocki N."/>
            <person name="Veneault-Fourrey C."/>
            <person name="LaButti K."/>
            <person name="Lindquist E.A."/>
            <person name="Lipzen A."/>
            <person name="Lundell T."/>
            <person name="Morin E."/>
            <person name="Murat C."/>
            <person name="Riley R."/>
            <person name="Ohm R."/>
            <person name="Sun H."/>
            <person name="Tunlid A."/>
            <person name="Henrissat B."/>
            <person name="Grigoriev I.V."/>
            <person name="Hibbett D.S."/>
            <person name="Martin F."/>
        </authorList>
    </citation>
    <scope>NUCLEOTIDE SEQUENCE [LARGE SCALE GENOMIC DNA]</scope>
    <source>
        <strain evidence="3">Ve08.2h10</strain>
    </source>
</reference>
<protein>
    <recommendedName>
        <fullName evidence="4">Ribosomal protein L1</fullName>
    </recommendedName>
</protein>
<feature type="compositionally biased region" description="Basic residues" evidence="1">
    <location>
        <begin position="446"/>
        <end position="455"/>
    </location>
</feature>
<dbReference type="Pfam" id="PF00687">
    <property type="entry name" value="Ribosomal_L1"/>
    <property type="match status" value="1"/>
</dbReference>
<dbReference type="FunCoup" id="A0A0D0DVN2">
    <property type="interactions" value="570"/>
</dbReference>
<dbReference type="InterPro" id="IPR050257">
    <property type="entry name" value="eL8/uL1-like"/>
</dbReference>
<dbReference type="OrthoDB" id="10251727at2759"/>
<dbReference type="InParanoid" id="A0A0D0DVN2"/>
<gene>
    <name evidence="2" type="ORF">PAXRUDRAFT_823259</name>
</gene>
<sequence length="469" mass="51663">MAKTELIDSHVSVTQCKRAIEALHAYATKLEKKRAETELLPSNDQHIWLQIAVKTMQPEQKLKPIKIPIKYPLVDPRTSGVCLITKDPQREYKDLLERHNVKFISRVVGIEKLKGKFKAFEARRLLLKENSMFLADERVIPLLPRLLGSKWFQAKKQPIPVCLTRKDLKGELECAIESSYMHQNKGTCTSVKVGLLSQTPKQIQINIETAIPAIVGHIKGGWDNVQSLHIKTNASVSLPIWSCDLGGEEGGRWTGLVAEEEASSEGVASEEEEQEKAGVTPSKPSKQEKKTKRSKRRLEDDPEEPKKKPKSFPSGVSAPEKPSPSSKSKASDASSSVVLVSAPQKSPAKKTVKTVKSAVLSAPTPLSRAIRREKPSPPIAAVMITANAIVEPLVKQKKKVKFAADLEGKASESGNLHNSHRVPKPILCHKDLKTKRSNETGEIKKAKVFKGKKSRSAKDALLGKKAGQS</sequence>
<reference evidence="2 3" key="1">
    <citation type="submission" date="2014-04" db="EMBL/GenBank/DDBJ databases">
        <authorList>
            <consortium name="DOE Joint Genome Institute"/>
            <person name="Kuo A."/>
            <person name="Kohler A."/>
            <person name="Jargeat P."/>
            <person name="Nagy L.G."/>
            <person name="Floudas D."/>
            <person name="Copeland A."/>
            <person name="Barry K.W."/>
            <person name="Cichocki N."/>
            <person name="Veneault-Fourrey C."/>
            <person name="LaButti K."/>
            <person name="Lindquist E.A."/>
            <person name="Lipzen A."/>
            <person name="Lundell T."/>
            <person name="Morin E."/>
            <person name="Murat C."/>
            <person name="Sun H."/>
            <person name="Tunlid A."/>
            <person name="Henrissat B."/>
            <person name="Grigoriev I.V."/>
            <person name="Hibbett D.S."/>
            <person name="Martin F."/>
            <person name="Nordberg H.P."/>
            <person name="Cantor M.N."/>
            <person name="Hua S.X."/>
        </authorList>
    </citation>
    <scope>NUCLEOTIDE SEQUENCE [LARGE SCALE GENOMIC DNA]</scope>
    <source>
        <strain evidence="2 3">Ve08.2h10</strain>
    </source>
</reference>
<name>A0A0D0DVN2_9AGAM</name>
<proteinExistence type="predicted"/>
<organism evidence="2 3">
    <name type="scientific">Paxillus rubicundulus Ve08.2h10</name>
    <dbReference type="NCBI Taxonomy" id="930991"/>
    <lineage>
        <taxon>Eukaryota</taxon>
        <taxon>Fungi</taxon>
        <taxon>Dikarya</taxon>
        <taxon>Basidiomycota</taxon>
        <taxon>Agaricomycotina</taxon>
        <taxon>Agaricomycetes</taxon>
        <taxon>Agaricomycetidae</taxon>
        <taxon>Boletales</taxon>
        <taxon>Paxilineae</taxon>
        <taxon>Paxillaceae</taxon>
        <taxon>Paxillus</taxon>
    </lineage>
</organism>
<feature type="compositionally biased region" description="Low complexity" evidence="1">
    <location>
        <begin position="316"/>
        <end position="346"/>
    </location>
</feature>
<dbReference type="SUPFAM" id="SSF56808">
    <property type="entry name" value="Ribosomal protein L1"/>
    <property type="match status" value="1"/>
</dbReference>
<dbReference type="EMBL" id="KN824874">
    <property type="protein sequence ID" value="KIK98978.1"/>
    <property type="molecule type" value="Genomic_DNA"/>
</dbReference>
<dbReference type="CDD" id="cd00403">
    <property type="entry name" value="Ribosomal_L1"/>
    <property type="match status" value="1"/>
</dbReference>
<dbReference type="Gene3D" id="3.40.50.790">
    <property type="match status" value="1"/>
</dbReference>
<dbReference type="STRING" id="930991.A0A0D0DVN2"/>
<dbReference type="InterPro" id="IPR016095">
    <property type="entry name" value="Ribosomal_uL1_3-a/b-sand"/>
</dbReference>
<evidence type="ECO:0000256" key="1">
    <source>
        <dbReference type="SAM" id="MobiDB-lite"/>
    </source>
</evidence>
<dbReference type="HOGENOM" id="CLU_026457_4_3_1"/>
<feature type="region of interest" description="Disordered" evidence="1">
    <location>
        <begin position="259"/>
        <end position="360"/>
    </location>
</feature>
<dbReference type="InterPro" id="IPR028364">
    <property type="entry name" value="Ribosomal_uL1/biogenesis"/>
</dbReference>